<feature type="region of interest" description="Disordered" evidence="1">
    <location>
        <begin position="634"/>
        <end position="668"/>
    </location>
</feature>
<feature type="compositionally biased region" description="Basic and acidic residues" evidence="1">
    <location>
        <begin position="742"/>
        <end position="754"/>
    </location>
</feature>
<feature type="compositionally biased region" description="Polar residues" evidence="1">
    <location>
        <begin position="694"/>
        <end position="708"/>
    </location>
</feature>
<sequence>MIRKHHSRSKSKENKTSSSSTVSEHNDIMISKQHSDSQCQKDRNSASDTVSEHSDVTKDTQEQGDKYYNIANLEQRSVVSQSQTPSDFPLQTPSINDPMLYIYQPSFYQSPRSGSLASYHDHSFLSSHAESSFSSAENTHFFENTSSGSSMSSYHQPVQTNFDNSRELHTPIIVSGSHSDSKHLSTALPGTSKNMYRELHSTTGEMSNVSDRLPYLTHIDRPMSVDHSLHLPVAINSSGANKESEFNTLDLSEMSLQRFEIASASSQELNMSTAGRRLNLSQESNANQATQASGESRIKEWQYRERTEHYDMNSYSQFHGIVDQKTLPHSTGQVMTKSKFRIPQSSHHHKLLRQYANSLPVINEFDEVQQCKGNAPSDKEQQMLSRNPPPYPVSDRTPLPPINHIFPHLNPYPSTYDSGIQSCQPFLQASCASNSDQSQTLSSLSSSKDDDLRHHYNHSSYEQYVGSECNLIQPSHPLHVSDSQNYMQVSHSAPVDSYNLMQHSYPANVEVNQMSNVQSYHLYGAKPRHFPRELNHSYIQHPKSKSDMNQPLLPDEPQPQSSCIESHPYLPDEMYITKEQSHHSQIRDRQSFDKSVHSCVNDPETPNNLSPANVAGPRDNHKAYSAENYNKYSEMPGKENLVSPTLHSKSSLKGQELPPLEQPSSSAGQAPCCMSVFAPGVHEPIIMHHYPHRQSGQKQATQETTFHNESSRRRLQKSYAPNVLKPPNALDYSKSTSVSQRSHGDRRQQRDSHRQNAPAVSQQLSSYSSRSDDYSSSEASNKSKSNTLYFAASRRDRNATKGAYREESVPLDLSSVSSKIPSSPSK</sequence>
<dbReference type="EMBL" id="JAXCGZ010021263">
    <property type="protein sequence ID" value="KAK7055029.1"/>
    <property type="molecule type" value="Genomic_DNA"/>
</dbReference>
<feature type="compositionally biased region" description="Basic and acidic residues" evidence="1">
    <location>
        <begin position="579"/>
        <end position="596"/>
    </location>
</feature>
<dbReference type="AlphaFoldDB" id="A0AAN8WQ77"/>
<feature type="region of interest" description="Disordered" evidence="1">
    <location>
        <begin position="579"/>
        <end position="621"/>
    </location>
</feature>
<keyword evidence="3" id="KW-1185">Reference proteome</keyword>
<evidence type="ECO:0000313" key="2">
    <source>
        <dbReference type="EMBL" id="KAK7055029.1"/>
    </source>
</evidence>
<dbReference type="Proteomes" id="UP001381693">
    <property type="component" value="Unassembled WGS sequence"/>
</dbReference>
<protein>
    <submittedName>
        <fullName evidence="2">Uncharacterized protein</fullName>
    </submittedName>
</protein>
<evidence type="ECO:0000313" key="3">
    <source>
        <dbReference type="Proteomes" id="UP001381693"/>
    </source>
</evidence>
<feature type="region of interest" description="Disordered" evidence="1">
    <location>
        <begin position="1"/>
        <end position="64"/>
    </location>
</feature>
<feature type="region of interest" description="Disordered" evidence="1">
    <location>
        <begin position="692"/>
        <end position="826"/>
    </location>
</feature>
<feature type="compositionally biased region" description="Low complexity" evidence="1">
    <location>
        <begin position="761"/>
        <end position="786"/>
    </location>
</feature>
<feature type="region of interest" description="Disordered" evidence="1">
    <location>
        <begin position="541"/>
        <end position="566"/>
    </location>
</feature>
<evidence type="ECO:0000256" key="1">
    <source>
        <dbReference type="SAM" id="MobiDB-lite"/>
    </source>
</evidence>
<feature type="compositionally biased region" description="Polar residues" evidence="1">
    <location>
        <begin position="642"/>
        <end position="653"/>
    </location>
</feature>
<feature type="compositionally biased region" description="Basic and acidic residues" evidence="1">
    <location>
        <begin position="33"/>
        <end position="64"/>
    </location>
</feature>
<feature type="compositionally biased region" description="Basic and acidic residues" evidence="1">
    <location>
        <begin position="793"/>
        <end position="808"/>
    </location>
</feature>
<reference evidence="2 3" key="1">
    <citation type="submission" date="2023-11" db="EMBL/GenBank/DDBJ databases">
        <title>Halocaridina rubra genome assembly.</title>
        <authorList>
            <person name="Smith C."/>
        </authorList>
    </citation>
    <scope>NUCLEOTIDE SEQUENCE [LARGE SCALE GENOMIC DNA]</scope>
    <source>
        <strain evidence="2">EP-1</strain>
        <tissue evidence="2">Whole</tissue>
    </source>
</reference>
<organism evidence="2 3">
    <name type="scientific">Halocaridina rubra</name>
    <name type="common">Hawaiian red shrimp</name>
    <dbReference type="NCBI Taxonomy" id="373956"/>
    <lineage>
        <taxon>Eukaryota</taxon>
        <taxon>Metazoa</taxon>
        <taxon>Ecdysozoa</taxon>
        <taxon>Arthropoda</taxon>
        <taxon>Crustacea</taxon>
        <taxon>Multicrustacea</taxon>
        <taxon>Malacostraca</taxon>
        <taxon>Eumalacostraca</taxon>
        <taxon>Eucarida</taxon>
        <taxon>Decapoda</taxon>
        <taxon>Pleocyemata</taxon>
        <taxon>Caridea</taxon>
        <taxon>Atyoidea</taxon>
        <taxon>Atyidae</taxon>
        <taxon>Halocaridina</taxon>
    </lineage>
</organism>
<feature type="compositionally biased region" description="Low complexity" evidence="1">
    <location>
        <begin position="814"/>
        <end position="826"/>
    </location>
</feature>
<name>A0AAN8WQ77_HALRR</name>
<proteinExistence type="predicted"/>
<accession>A0AAN8WQ77</accession>
<comment type="caution">
    <text evidence="2">The sequence shown here is derived from an EMBL/GenBank/DDBJ whole genome shotgun (WGS) entry which is preliminary data.</text>
</comment>
<gene>
    <name evidence="2" type="ORF">SK128_027427</name>
</gene>